<protein>
    <submittedName>
        <fullName evidence="8">FAD-dependent oxidoreductase</fullName>
    </submittedName>
</protein>
<dbReference type="InterPro" id="IPR004099">
    <property type="entry name" value="Pyr_nucl-diS_OxRdtase_dimer"/>
</dbReference>
<keyword evidence="5" id="KW-0472">Membrane</keyword>
<comment type="cofactor">
    <cofactor evidence="1">
        <name>FAD</name>
        <dbReference type="ChEBI" id="CHEBI:57692"/>
    </cofactor>
</comment>
<evidence type="ECO:0000256" key="5">
    <source>
        <dbReference type="SAM" id="Phobius"/>
    </source>
</evidence>
<name>A0ABX0VCN4_9HYPH</name>
<evidence type="ECO:0000259" key="6">
    <source>
        <dbReference type="Pfam" id="PF02852"/>
    </source>
</evidence>
<keyword evidence="5" id="KW-0812">Transmembrane</keyword>
<evidence type="ECO:0000256" key="3">
    <source>
        <dbReference type="ARBA" id="ARBA00022630"/>
    </source>
</evidence>
<comment type="similarity">
    <text evidence="2">Belongs to the class-I pyridine nucleotide-disulfide oxidoreductase family.</text>
</comment>
<gene>
    <name evidence="8" type="ORF">HB375_05790</name>
</gene>
<comment type="caution">
    <text evidence="8">The sequence shown here is derived from an EMBL/GenBank/DDBJ whole genome shotgun (WGS) entry which is preliminary data.</text>
</comment>
<feature type="domain" description="Pyridine nucleotide-disulphide oxidoreductase dimerisation" evidence="6">
    <location>
        <begin position="355"/>
        <end position="462"/>
    </location>
</feature>
<dbReference type="Proteomes" id="UP000707352">
    <property type="component" value="Unassembled WGS sequence"/>
</dbReference>
<dbReference type="Pfam" id="PF07992">
    <property type="entry name" value="Pyr_redox_2"/>
    <property type="match status" value="1"/>
</dbReference>
<proteinExistence type="inferred from homology"/>
<keyword evidence="9" id="KW-1185">Reference proteome</keyword>
<dbReference type="Gene3D" id="3.30.390.30">
    <property type="match status" value="1"/>
</dbReference>
<evidence type="ECO:0000256" key="2">
    <source>
        <dbReference type="ARBA" id="ARBA00007532"/>
    </source>
</evidence>
<evidence type="ECO:0000259" key="7">
    <source>
        <dbReference type="Pfam" id="PF07992"/>
    </source>
</evidence>
<evidence type="ECO:0000313" key="8">
    <source>
        <dbReference type="EMBL" id="NIX76126.1"/>
    </source>
</evidence>
<feature type="domain" description="FAD/NAD(P)-binding" evidence="7">
    <location>
        <begin position="20"/>
        <end position="326"/>
    </location>
</feature>
<organism evidence="8 9">
    <name type="scientific">Microvirga terricola</name>
    <dbReference type="NCBI Taxonomy" id="2719797"/>
    <lineage>
        <taxon>Bacteria</taxon>
        <taxon>Pseudomonadati</taxon>
        <taxon>Pseudomonadota</taxon>
        <taxon>Alphaproteobacteria</taxon>
        <taxon>Hyphomicrobiales</taxon>
        <taxon>Methylobacteriaceae</taxon>
        <taxon>Microvirga</taxon>
    </lineage>
</organism>
<dbReference type="Pfam" id="PF02852">
    <property type="entry name" value="Pyr_redox_dim"/>
    <property type="match status" value="1"/>
</dbReference>
<keyword evidence="4" id="KW-0274">FAD</keyword>
<evidence type="ECO:0000313" key="9">
    <source>
        <dbReference type="Proteomes" id="UP000707352"/>
    </source>
</evidence>
<keyword evidence="5" id="KW-1133">Transmembrane helix</keyword>
<dbReference type="Gene3D" id="3.50.50.60">
    <property type="entry name" value="FAD/NAD(P)-binding domain"/>
    <property type="match status" value="2"/>
</dbReference>
<accession>A0ABX0VCN4</accession>
<dbReference type="PRINTS" id="PR00368">
    <property type="entry name" value="FADPNR"/>
</dbReference>
<dbReference type="PRINTS" id="PR00411">
    <property type="entry name" value="PNDRDTASEI"/>
</dbReference>
<reference evidence="8 9" key="1">
    <citation type="submission" date="2020-03" db="EMBL/GenBank/DDBJ databases">
        <title>The genome sequence of Microvirga sp. c23x22.</title>
        <authorList>
            <person name="Zhang X."/>
        </authorList>
    </citation>
    <scope>NUCLEOTIDE SEQUENCE [LARGE SCALE GENOMIC DNA]</scope>
    <source>
        <strain evidence="9">c23x22</strain>
    </source>
</reference>
<dbReference type="PANTHER" id="PTHR43014">
    <property type="entry name" value="MERCURIC REDUCTASE"/>
    <property type="match status" value="1"/>
</dbReference>
<sequence>MGVEGRRVTGPIETEVLTPDLCIIGAGAAGLSVAATAVWLLGGSVVLVNKEPMGEVSLKSGCVPSQVLIAAAKRMHEARAARAFSSESTDDDPAVDLPRLRQHAMDVLATLAPMNATARYTAMGVEVIRAEARFLDASTVLAGKKTIKARRFVLATGSRPVVPDLPGLENVACLTDESLFDLADRPDHLVVVGGSASGAELAQAYRRLGVPVTLIEAGARILRHEDPEQAAVIERALRREGVCLKTSAAIERIEPQPTGGLVVHLDGGSTIAGSHLLAATGRRTRTEGLGLEMAGIETDWSGILVNRGFRTTNPLVYAIGSCASGPVAHSVQYEAGLVIRNALFRMPGWLGRTPVPRVVRTDPELAAIGLTETEARAKYRSIRILRWPLSAIDRAQIEGATAGHVKAILTRRGRVLGCSITAPHAGELIMPWALAMVRQLPVSDLARLVYPYPTFSEASKGAAMEFRKRSAPNPWLKRLIGLVRRWG</sequence>
<evidence type="ECO:0000256" key="1">
    <source>
        <dbReference type="ARBA" id="ARBA00001974"/>
    </source>
</evidence>
<dbReference type="EMBL" id="JAATJS010000002">
    <property type="protein sequence ID" value="NIX76126.1"/>
    <property type="molecule type" value="Genomic_DNA"/>
</dbReference>
<keyword evidence="3" id="KW-0285">Flavoprotein</keyword>
<dbReference type="InterPro" id="IPR001100">
    <property type="entry name" value="Pyr_nuc-diS_OxRdtase"/>
</dbReference>
<dbReference type="PIRSF" id="PIRSF000350">
    <property type="entry name" value="Mercury_reductase_MerA"/>
    <property type="match status" value="1"/>
</dbReference>
<dbReference type="SUPFAM" id="SSF55424">
    <property type="entry name" value="FAD/NAD-linked reductases, dimerisation (C-terminal) domain"/>
    <property type="match status" value="1"/>
</dbReference>
<dbReference type="InterPro" id="IPR023753">
    <property type="entry name" value="FAD/NAD-binding_dom"/>
</dbReference>
<dbReference type="PANTHER" id="PTHR43014:SF2">
    <property type="entry name" value="MERCURIC REDUCTASE"/>
    <property type="match status" value="1"/>
</dbReference>
<feature type="transmembrane region" description="Helical" evidence="5">
    <location>
        <begin position="21"/>
        <end position="42"/>
    </location>
</feature>
<dbReference type="InterPro" id="IPR036188">
    <property type="entry name" value="FAD/NAD-bd_sf"/>
</dbReference>
<evidence type="ECO:0000256" key="4">
    <source>
        <dbReference type="ARBA" id="ARBA00022827"/>
    </source>
</evidence>
<dbReference type="SUPFAM" id="SSF51905">
    <property type="entry name" value="FAD/NAD(P)-binding domain"/>
    <property type="match status" value="1"/>
</dbReference>
<dbReference type="InterPro" id="IPR016156">
    <property type="entry name" value="FAD/NAD-linked_Rdtase_dimer_sf"/>
</dbReference>